<dbReference type="InterPro" id="IPR045318">
    <property type="entry name" value="EZH1/2-like"/>
</dbReference>
<dbReference type="GO" id="GO:0032259">
    <property type="term" value="P:methylation"/>
    <property type="evidence" value="ECO:0007669"/>
    <property type="project" value="UniProtKB-KW"/>
</dbReference>
<dbReference type="GO" id="GO:0003682">
    <property type="term" value="F:chromatin binding"/>
    <property type="evidence" value="ECO:0007669"/>
    <property type="project" value="TreeGrafter"/>
</dbReference>
<feature type="region of interest" description="Disordered" evidence="8">
    <location>
        <begin position="207"/>
        <end position="227"/>
    </location>
</feature>
<dbReference type="InterPro" id="IPR033467">
    <property type="entry name" value="Tesmin/TSO1-like_CXC"/>
</dbReference>
<comment type="catalytic activity">
    <reaction evidence="7">
        <text>L-lysyl(27)-[histone H3] + 3 S-adenosyl-L-methionine = N(6),N(6),N(6)-trimethyl-L-lysyl(27)-[histone H3] + 3 S-adenosyl-L-homocysteine + 3 H(+)</text>
        <dbReference type="Rhea" id="RHEA:60292"/>
        <dbReference type="Rhea" id="RHEA-COMP:15535"/>
        <dbReference type="Rhea" id="RHEA-COMP:15548"/>
        <dbReference type="ChEBI" id="CHEBI:15378"/>
        <dbReference type="ChEBI" id="CHEBI:29969"/>
        <dbReference type="ChEBI" id="CHEBI:57856"/>
        <dbReference type="ChEBI" id="CHEBI:59789"/>
        <dbReference type="ChEBI" id="CHEBI:61961"/>
        <dbReference type="EC" id="2.1.1.356"/>
    </reaction>
</comment>
<dbReference type="InterPro" id="IPR041355">
    <property type="entry name" value="Pre-SET_CXC"/>
</dbReference>
<dbReference type="Pfam" id="PF00856">
    <property type="entry name" value="SET"/>
    <property type="match status" value="1"/>
</dbReference>
<feature type="domain" description="CXC" evidence="10">
    <location>
        <begin position="233"/>
        <end position="333"/>
    </location>
</feature>
<keyword evidence="3 11" id="KW-0808">Transferase</keyword>
<evidence type="ECO:0000256" key="1">
    <source>
        <dbReference type="ARBA" id="ARBA00012186"/>
    </source>
</evidence>
<dbReference type="Pfam" id="PF21358">
    <property type="entry name" value="Ezh2_MCSS"/>
    <property type="match status" value="1"/>
</dbReference>
<keyword evidence="2 11" id="KW-0489">Methyltransferase</keyword>
<dbReference type="Gene3D" id="2.170.270.10">
    <property type="entry name" value="SET domain"/>
    <property type="match status" value="1"/>
</dbReference>
<keyword evidence="5" id="KW-0805">Transcription regulation</keyword>
<feature type="domain" description="SET" evidence="9">
    <location>
        <begin position="340"/>
        <end position="455"/>
    </location>
</feature>
<dbReference type="GO" id="GO:0140951">
    <property type="term" value="F:histone H3K27 trimethyltransferase activity"/>
    <property type="evidence" value="ECO:0007669"/>
    <property type="project" value="UniProtKB-EC"/>
</dbReference>
<dbReference type="InterPro" id="IPR048358">
    <property type="entry name" value="EZH1/2_MCSS"/>
</dbReference>
<evidence type="ECO:0000259" key="9">
    <source>
        <dbReference type="PROSITE" id="PS50280"/>
    </source>
</evidence>
<evidence type="ECO:0000313" key="11">
    <source>
        <dbReference type="EMBL" id="OTF70398.1"/>
    </source>
</evidence>
<dbReference type="InterPro" id="IPR046341">
    <property type="entry name" value="SET_dom_sf"/>
</dbReference>
<keyword evidence="6" id="KW-0804">Transcription</keyword>
<evidence type="ECO:0000256" key="8">
    <source>
        <dbReference type="SAM" id="MobiDB-lite"/>
    </source>
</evidence>
<proteinExistence type="predicted"/>
<dbReference type="CDD" id="cd10519">
    <property type="entry name" value="SET_EZH"/>
    <property type="match status" value="1"/>
</dbReference>
<dbReference type="PANTHER" id="PTHR45747">
    <property type="entry name" value="HISTONE-LYSINE N-METHYLTRANSFERASE E(Z)"/>
    <property type="match status" value="1"/>
</dbReference>
<dbReference type="EC" id="2.1.1.356" evidence="1"/>
<keyword evidence="12" id="KW-1185">Reference proteome</keyword>
<dbReference type="GO" id="GO:0031507">
    <property type="term" value="P:heterochromatin formation"/>
    <property type="evidence" value="ECO:0007669"/>
    <property type="project" value="TreeGrafter"/>
</dbReference>
<dbReference type="SMART" id="SM00317">
    <property type="entry name" value="SET"/>
    <property type="match status" value="1"/>
</dbReference>
<organism evidence="11 12">
    <name type="scientific">Euroglyphus maynei</name>
    <name type="common">Mayne's house dust mite</name>
    <dbReference type="NCBI Taxonomy" id="6958"/>
    <lineage>
        <taxon>Eukaryota</taxon>
        <taxon>Metazoa</taxon>
        <taxon>Ecdysozoa</taxon>
        <taxon>Arthropoda</taxon>
        <taxon>Chelicerata</taxon>
        <taxon>Arachnida</taxon>
        <taxon>Acari</taxon>
        <taxon>Acariformes</taxon>
        <taxon>Sarcoptiformes</taxon>
        <taxon>Astigmata</taxon>
        <taxon>Psoroptidia</taxon>
        <taxon>Analgoidea</taxon>
        <taxon>Pyroglyphidae</taxon>
        <taxon>Pyroglyphinae</taxon>
        <taxon>Euroglyphus</taxon>
    </lineage>
</organism>
<sequence>MKNVHIDDETTLHHIPYLGDNVNQKEDNFIEELLTNYDGKIHTEKENFTDEILVELIDKLNPSVPDDQNVFEIISNVFADKGSAENIKQRYNEYKMKKPDPMETPPNIDGDLNKVYSFDKIMHSYTNLYCRRCHTYDCTDHSNDEDTRIKSAILDKIKFDTWNNLDKTLFNVAIKSYYNNFCNIATLIRKPCIEIYAYSEHIKDDVESDDNNSYDDMRNKKKKKKPNKWSAHCKKLQLKDSTSKTLINYTPCEHIDSKCDQSCSCVRNKLICEKYCACSKDCPERFPGCRCKAQCNTKQCPCYSAVRECDPDICGTCGADQSDLQNVRCKNIAIQRGLKKKLILGVSDIAGWGIFLNDVAEKNDFISEYCGEMISQDEADRRGKIYDNNRSSFLFNLNNDYVIDAKRKGNKIRFANHSINPNCYAKVMMVNGEHRIGIFAKRKIKKFEELFFDYRYGPNDQLKFVRIERDQ</sequence>
<reference evidence="11 12" key="1">
    <citation type="submission" date="2017-03" db="EMBL/GenBank/DDBJ databases">
        <title>Genome Survey of Euroglyphus maynei.</title>
        <authorList>
            <person name="Arlian L.G."/>
            <person name="Morgan M.S."/>
            <person name="Rider S.D."/>
        </authorList>
    </citation>
    <scope>NUCLEOTIDE SEQUENCE [LARGE SCALE GENOMIC DNA]</scope>
    <source>
        <strain evidence="11">Arlian Lab</strain>
        <tissue evidence="11">Whole body</tissue>
    </source>
</reference>
<comment type="caution">
    <text evidence="11">The sequence shown here is derived from an EMBL/GenBank/DDBJ whole genome shotgun (WGS) entry which is preliminary data.</text>
</comment>
<dbReference type="Proteomes" id="UP000194236">
    <property type="component" value="Unassembled WGS sequence"/>
</dbReference>
<dbReference type="SUPFAM" id="SSF82199">
    <property type="entry name" value="SET domain"/>
    <property type="match status" value="1"/>
</dbReference>
<evidence type="ECO:0000256" key="5">
    <source>
        <dbReference type="ARBA" id="ARBA00023015"/>
    </source>
</evidence>
<dbReference type="OrthoDB" id="6141102at2759"/>
<dbReference type="PANTHER" id="PTHR45747:SF4">
    <property type="entry name" value="HISTONE-LYSINE N-METHYLTRANSFERASE E(Z)"/>
    <property type="match status" value="1"/>
</dbReference>
<evidence type="ECO:0000256" key="6">
    <source>
        <dbReference type="ARBA" id="ARBA00023163"/>
    </source>
</evidence>
<dbReference type="GO" id="GO:0035098">
    <property type="term" value="C:ESC/E(Z) complex"/>
    <property type="evidence" value="ECO:0007669"/>
    <property type="project" value="TreeGrafter"/>
</dbReference>
<dbReference type="PROSITE" id="PS50280">
    <property type="entry name" value="SET"/>
    <property type="match status" value="1"/>
</dbReference>
<evidence type="ECO:0000256" key="7">
    <source>
        <dbReference type="ARBA" id="ARBA00048568"/>
    </source>
</evidence>
<dbReference type="Pfam" id="PF18264">
    <property type="entry name" value="preSET_CXC"/>
    <property type="match status" value="1"/>
</dbReference>
<evidence type="ECO:0000256" key="2">
    <source>
        <dbReference type="ARBA" id="ARBA00022603"/>
    </source>
</evidence>
<evidence type="ECO:0000259" key="10">
    <source>
        <dbReference type="PROSITE" id="PS51633"/>
    </source>
</evidence>
<dbReference type="AlphaFoldDB" id="A0A1Y3ARA4"/>
<dbReference type="PROSITE" id="PS51633">
    <property type="entry name" value="CXC"/>
    <property type="match status" value="1"/>
</dbReference>
<dbReference type="InterPro" id="IPR001214">
    <property type="entry name" value="SET_dom"/>
</dbReference>
<evidence type="ECO:0000313" key="12">
    <source>
        <dbReference type="Proteomes" id="UP000194236"/>
    </source>
</evidence>
<dbReference type="EMBL" id="MUJZ01065980">
    <property type="protein sequence ID" value="OTF70398.1"/>
    <property type="molecule type" value="Genomic_DNA"/>
</dbReference>
<name>A0A1Y3ARA4_EURMA</name>
<gene>
    <name evidence="11" type="ORF">BLA29_002748</name>
</gene>
<protein>
    <recommendedName>
        <fullName evidence="1">[histone H3]-lysine(27) N-trimethyltransferase</fullName>
        <ecNumber evidence="1">2.1.1.356</ecNumber>
    </recommendedName>
</protein>
<dbReference type="InterPro" id="IPR026489">
    <property type="entry name" value="CXC_dom"/>
</dbReference>
<accession>A0A1Y3ARA4</accession>
<dbReference type="FunFam" id="2.170.270.10:FF:000001">
    <property type="entry name" value="Putative histone-lysine N-methyltransferase EZH2"/>
    <property type="match status" value="1"/>
</dbReference>
<evidence type="ECO:0000256" key="3">
    <source>
        <dbReference type="ARBA" id="ARBA00022679"/>
    </source>
</evidence>
<keyword evidence="4" id="KW-0949">S-adenosyl-L-methionine</keyword>
<evidence type="ECO:0000256" key="4">
    <source>
        <dbReference type="ARBA" id="ARBA00022691"/>
    </source>
</evidence>
<dbReference type="SMART" id="SM01114">
    <property type="entry name" value="CXC"/>
    <property type="match status" value="1"/>
</dbReference>